<dbReference type="EMBL" id="VUJX02000005">
    <property type="protein sequence ID" value="KAL0936789.1"/>
    <property type="molecule type" value="Genomic_DNA"/>
</dbReference>
<accession>A0ACC3YY04</accession>
<name>A0ACC3YY04_COLTU</name>
<gene>
    <name evidence="1" type="ORF">CTRU02_209004</name>
</gene>
<evidence type="ECO:0000313" key="1">
    <source>
        <dbReference type="EMBL" id="KAL0936789.1"/>
    </source>
</evidence>
<dbReference type="Proteomes" id="UP000805649">
    <property type="component" value="Unassembled WGS sequence"/>
</dbReference>
<comment type="caution">
    <text evidence="1">The sequence shown here is derived from an EMBL/GenBank/DDBJ whole genome shotgun (WGS) entry which is preliminary data.</text>
</comment>
<proteinExistence type="predicted"/>
<keyword evidence="2" id="KW-1185">Reference proteome</keyword>
<evidence type="ECO:0000313" key="2">
    <source>
        <dbReference type="Proteomes" id="UP000805649"/>
    </source>
</evidence>
<sequence length="313" mass="35310">MVLFRSIFFGATLVIEALATPSKFVPRSFNNATDVDLGFLDSVDSFFELLGTNSSDWDRFEDAAEEVFDPNAFSPNPDNVLMARQMEQCLSLTDWTQLICDNMPNNKVKYALGAAIAIYYAPIVLVNWLENCGKLIHGRDYVWQSRKASELDKRDDIASVVASKWNGADHLYFKVPQVFDSLQTRSVDELGVASEATLYNEYSFDTATSTIHYRASGGTFHAEMPEVTPEKRWLGPRQLSRDYVIFLEVHRATAAGTTASYQCIGKTLRYFVDRSSERHRSSCQPMHNRGSFMSNVNIHITPGSTGRRLFDCC</sequence>
<protein>
    <submittedName>
        <fullName evidence="1">Uncharacterized protein</fullName>
    </submittedName>
</protein>
<reference evidence="1 2" key="1">
    <citation type="journal article" date="2020" name="Phytopathology">
        <title>Genome Sequence Resources of Colletotrichum truncatum, C. plurivorum, C. musicola, and C. sojae: Four Species Pathogenic to Soybean (Glycine max).</title>
        <authorList>
            <person name="Rogerio F."/>
            <person name="Boufleur T.R."/>
            <person name="Ciampi-Guillardi M."/>
            <person name="Sukno S.A."/>
            <person name="Thon M.R."/>
            <person name="Massola Junior N.S."/>
            <person name="Baroncelli R."/>
        </authorList>
    </citation>
    <scope>NUCLEOTIDE SEQUENCE [LARGE SCALE GENOMIC DNA]</scope>
    <source>
        <strain evidence="1 2">CMES1059</strain>
    </source>
</reference>
<organism evidence="1 2">
    <name type="scientific">Colletotrichum truncatum</name>
    <name type="common">Anthracnose fungus</name>
    <name type="synonym">Colletotrichum capsici</name>
    <dbReference type="NCBI Taxonomy" id="5467"/>
    <lineage>
        <taxon>Eukaryota</taxon>
        <taxon>Fungi</taxon>
        <taxon>Dikarya</taxon>
        <taxon>Ascomycota</taxon>
        <taxon>Pezizomycotina</taxon>
        <taxon>Sordariomycetes</taxon>
        <taxon>Hypocreomycetidae</taxon>
        <taxon>Glomerellales</taxon>
        <taxon>Glomerellaceae</taxon>
        <taxon>Colletotrichum</taxon>
        <taxon>Colletotrichum truncatum species complex</taxon>
    </lineage>
</organism>